<dbReference type="InterPro" id="IPR041462">
    <property type="entry name" value="Bact_A2M_MG6"/>
</dbReference>
<dbReference type="InterPro" id="IPR047565">
    <property type="entry name" value="Alpha-macroglob_thiol-ester_cl"/>
</dbReference>
<dbReference type="PANTHER" id="PTHR40094">
    <property type="entry name" value="ALPHA-2-MACROGLOBULIN HOMOLOG"/>
    <property type="match status" value="1"/>
</dbReference>
<dbReference type="Pfam" id="PF17962">
    <property type="entry name" value="bMG6"/>
    <property type="match status" value="1"/>
</dbReference>
<dbReference type="InterPro" id="IPR041246">
    <property type="entry name" value="Bact_MG10"/>
</dbReference>
<accession>A0ABY1KIW1</accession>
<dbReference type="EMBL" id="FTOB01000001">
    <property type="protein sequence ID" value="SIS39740.1"/>
    <property type="molecule type" value="Genomic_DNA"/>
</dbReference>
<evidence type="ECO:0000256" key="1">
    <source>
        <dbReference type="ARBA" id="ARBA00010556"/>
    </source>
</evidence>
<dbReference type="InterPro" id="IPR021868">
    <property type="entry name" value="Alpha_2_Macroglob_MG3"/>
</dbReference>
<proteinExistence type="inferred from homology"/>
<feature type="domain" description="Alpha-2-macroglobulin bait region" evidence="3">
    <location>
        <begin position="996"/>
        <end position="1138"/>
    </location>
</feature>
<dbReference type="Pfam" id="PF00207">
    <property type="entry name" value="A2M"/>
    <property type="match status" value="1"/>
</dbReference>
<dbReference type="InterPro" id="IPR011626">
    <property type="entry name" value="Alpha-macroglobulin_TED"/>
</dbReference>
<evidence type="ECO:0008006" key="7">
    <source>
        <dbReference type="Google" id="ProtNLM"/>
    </source>
</evidence>
<dbReference type="InterPro" id="IPR041203">
    <property type="entry name" value="Bact_A2M_MG5"/>
</dbReference>
<dbReference type="SMART" id="SM01419">
    <property type="entry name" value="Thiol-ester_cl"/>
    <property type="match status" value="1"/>
</dbReference>
<organism evidence="5 6">
    <name type="scientific">Zobellia uliginosa</name>
    <dbReference type="NCBI Taxonomy" id="143224"/>
    <lineage>
        <taxon>Bacteria</taxon>
        <taxon>Pseudomonadati</taxon>
        <taxon>Bacteroidota</taxon>
        <taxon>Flavobacteriia</taxon>
        <taxon>Flavobacteriales</taxon>
        <taxon>Flavobacteriaceae</taxon>
        <taxon>Zobellia</taxon>
    </lineage>
</organism>
<comment type="similarity">
    <text evidence="1">Belongs to the protease inhibitor I39 (alpha-2-macroglobulin) family. Bacterial alpha-2-macroglobulin subfamily.</text>
</comment>
<evidence type="ECO:0000259" key="4">
    <source>
        <dbReference type="SMART" id="SM01360"/>
    </source>
</evidence>
<evidence type="ECO:0000313" key="6">
    <source>
        <dbReference type="Proteomes" id="UP000185728"/>
    </source>
</evidence>
<dbReference type="Pfam" id="PF17973">
    <property type="entry name" value="bMG10"/>
    <property type="match status" value="1"/>
</dbReference>
<evidence type="ECO:0000256" key="2">
    <source>
        <dbReference type="ARBA" id="ARBA00022729"/>
    </source>
</evidence>
<dbReference type="CDD" id="cd02891">
    <property type="entry name" value="A2M_like"/>
    <property type="match status" value="1"/>
</dbReference>
<reference evidence="5 6" key="1">
    <citation type="submission" date="2017-01" db="EMBL/GenBank/DDBJ databases">
        <authorList>
            <person name="Varghese N."/>
            <person name="Submissions S."/>
        </authorList>
    </citation>
    <scope>NUCLEOTIDE SEQUENCE [LARGE SCALE GENOMIC DNA]</scope>
    <source>
        <strain evidence="5 6">DSM 2061</strain>
    </source>
</reference>
<name>A0ABY1KIW1_9FLAO</name>
<dbReference type="PANTHER" id="PTHR40094:SF1">
    <property type="entry name" value="UBIQUITIN DOMAIN-CONTAINING PROTEIN"/>
    <property type="match status" value="1"/>
</dbReference>
<sequence length="1854" mass="207108">MDSIILSVNFVKNRFFMKINIRFYVLLLLIGIVSCTSKKEGTHMQLDDIGKFQDYVIQVSHGVISAHSDVRVVLTEPVASWESGKELEADLLTVEPKVKGKVVALDSRTIAFTPNTQFEQDTEYRFTLDLERIKKELPEELEELNFSVKTLKQQFNIYTNAIQSYSSSLQYVTGQLRMADVFPLEKVKQLISVKHNNKSVHVRFDDAVQKGTLFAFTIDSIQRLENDSELEVEWNGDKFDIESSGSNTIQIPGKNNFTVLDATVESGENARVLINFSDPIKKGQNFKGLVVLEQDDNPKYSVDGNTLRVYPSKDIQGTVNIDVFEGIESTEGRKLKSKFTERVAFERLKPQVRLLSNGTILPSSNNLKVNFEAVSLKSIKVSVFKIYENNVLQFLQGNNLGGQGNLRAVARPIARKKIVLDNAVSDLNDKWTAHAIDLKNLISPEKGAMYRVEFDFGPEDSAYKCDSTNFDLSPDEEENYDEESEDSLWDNVGDYYYNDYYYDYNWNERDNPCDRSYYYDKKIGTNILASDIGLTVKRGTNKSYFVVATNILDAMPMAGVKVTFYNYQQQVLGHVITDAEGKSIYDADAMAYFAVAESNGQKTYVKLNDGNTLSVSKFKVAGVQLQKGLKGFIFGERGVWRPGDEIYLSFILNDNANKLSAGHPVKLELFDPYSKVVYREIKTSGLNNFYQFNVKTEANAPTGNWMAKISVGGASFSKTLKIETIKPNRLKIKTDFDEDLLKGDKPISVDMSVNWLHGAVAKNLKADITAKFSPTSTEFDKFPGYVFNDPTRNFSVEDQVIFTGKVDEQGKARFTIAPQFKSKAPGMLKAAFIIKVYENGGDFSTDVFTKKYAPYSTYVGLNVPKGDKSRGMLLTDTPHNFEIVTVDENGKAKAVKNLNVTVHKVNWRWWWDTSADNLSNFSSSQYHEKVFEKTISTGSNGKAEFQFELKYPEWGRYLVYVEDPNGGHATGKTVYIDWPGWAGKSRKNDPSAATMLVFSTDKETYNVGESATVTFPSSAGGRALVTVENGSEVLESLWVGTTQGETKFQLPIEAAYTPNIYVHISLLQPHASTLNDSPIRLYGVIPVSVENPETKLSPIISMPEVLRPEETITVKVAEKTKKAMTYSIAIVDEGLLDLTRYQTPDPWNSFYANEALGVKTWDVFDEVIGAFGGKVNQVFAIGGDGELAGAKNKKANRFEPMVVHLGPFSLKEGESKSHRIKIPKYVGSVRTMVIAENEKAEAYGMAEKTVPVRKPLMVLASLPRKITPGEKVTLPVTVFAMEEKVKNVTLRLRPDPSFVISGDAKQSLSFSRPDEKMAYFELEVADFKGIGKVVVEASGNGEKASFEIPIDVVNPNPVTSDRQEVVLEPNSSKHISLETFGISGSNSAQIEFSSLPPMDFNGRMQYLIRYPHGCVEQVTSAAFPQLYLKDIFDLDGNKKKRIQQNIVRAVKTLGGYQNTTGGFSYWPGQNYSNDWGTSYAGHFLLEAEKKGYVLPLGFKSSWVPYQQNKAKQWRPGSGGSTLAQAYRLYTLALSGNADVASMNRLREKNDLSNDAKFRLAATYALIGQHSVAENILKMAQTNFSDPKGNTYGSKDRNRAMALETYVLLGEKVKSNSLADDLAKRLSSNQWMSTQTTAYSLVAMAKFAKMVGGKGIKASLTVNGKQEDVSTSKSLANRDIAIKKGSNQLILENKESNTLFVSLVNQGILPVGEEKAIQRNLRARLTFKGRNGNVLDVSQITQGTDFVAEVSLTNTTGQAIKNMALTEIFPSGWEIVNTRFTDFGDFADNQVTYTDIRDDRSNFYFDMEANETKTFRVLLNASYLGRYYLPGIQAEAMYDNDYVVRTQGRWVEVVQ</sequence>
<dbReference type="SMART" id="SM01360">
    <property type="entry name" value="A2M"/>
    <property type="match status" value="1"/>
</dbReference>
<evidence type="ECO:0000259" key="3">
    <source>
        <dbReference type="SMART" id="SM01359"/>
    </source>
</evidence>
<dbReference type="InterPro" id="IPR011625">
    <property type="entry name" value="A2M_N_BRD"/>
</dbReference>
<evidence type="ECO:0000313" key="5">
    <source>
        <dbReference type="EMBL" id="SIS39740.1"/>
    </source>
</evidence>
<gene>
    <name evidence="5" type="ORF">SAMN05421766_101489</name>
</gene>
<dbReference type="SUPFAM" id="SSF48239">
    <property type="entry name" value="Terpenoid cyclases/Protein prenyltransferases"/>
    <property type="match status" value="1"/>
</dbReference>
<keyword evidence="2" id="KW-0732">Signal</keyword>
<dbReference type="Proteomes" id="UP000185728">
    <property type="component" value="Unassembled WGS sequence"/>
</dbReference>
<dbReference type="SMART" id="SM01359">
    <property type="entry name" value="A2M_N_2"/>
    <property type="match status" value="1"/>
</dbReference>
<dbReference type="Pfam" id="PF07678">
    <property type="entry name" value="TED_complement"/>
    <property type="match status" value="1"/>
</dbReference>
<dbReference type="InterPro" id="IPR002890">
    <property type="entry name" value="MG2"/>
</dbReference>
<dbReference type="Pfam" id="PF01835">
    <property type="entry name" value="MG2"/>
    <property type="match status" value="1"/>
</dbReference>
<dbReference type="InterPro" id="IPR001599">
    <property type="entry name" value="Macroglobln_a2"/>
</dbReference>
<keyword evidence="6" id="KW-1185">Reference proteome</keyword>
<feature type="domain" description="Alpha-2-macroglobulin" evidence="4">
    <location>
        <begin position="1202"/>
        <end position="1292"/>
    </location>
</feature>
<comment type="caution">
    <text evidence="5">The sequence shown here is derived from an EMBL/GenBank/DDBJ whole genome shotgun (WGS) entry which is preliminary data.</text>
</comment>
<dbReference type="Gene3D" id="1.50.10.20">
    <property type="match status" value="1"/>
</dbReference>
<dbReference type="InterPro" id="IPR008930">
    <property type="entry name" value="Terpenoid_cyclase/PrenylTrfase"/>
</dbReference>
<dbReference type="InterPro" id="IPR051802">
    <property type="entry name" value="YfhM-like"/>
</dbReference>
<dbReference type="Pfam" id="PF17972">
    <property type="entry name" value="bMG5"/>
    <property type="match status" value="1"/>
</dbReference>
<protein>
    <recommendedName>
        <fullName evidence="7">Alpha-2-macroglobulin family N-terminal region</fullName>
    </recommendedName>
</protein>
<dbReference type="Pfam" id="PF11974">
    <property type="entry name" value="bMG3"/>
    <property type="match status" value="1"/>
</dbReference>
<dbReference type="Gene3D" id="2.60.40.1930">
    <property type="match status" value="1"/>
</dbReference>
<dbReference type="Pfam" id="PF07703">
    <property type="entry name" value="A2M_BRD"/>
    <property type="match status" value="1"/>
</dbReference>